<name>A0ABT0Z2T4_9FLAO</name>
<gene>
    <name evidence="5" type="ORF">NE848_11705</name>
</gene>
<dbReference type="Pfam" id="PF00109">
    <property type="entry name" value="ketoacyl-synt"/>
    <property type="match status" value="1"/>
</dbReference>
<dbReference type="InterPro" id="IPR014031">
    <property type="entry name" value="Ketoacyl_synth_C"/>
</dbReference>
<sequence length="394" mass="42599">MKGVAITGMGIISSIGRDLEETSDSLKSGRSGIDKPNIFQTKHSNILVGEISFSNSELENNLDLEMNHTFSRATMLGAYAIKQLLVNTGLKDIPSETGIISGTSVGGIDMTERYFHDYPENTENRRFIRAQHPGFSTEMIAEYFGLKGFVSTISTACSSSANAIMMGARMIESGKLKRVIVGGSDCLTKFTLNGFHSLMILSENNCRPFDQDRDGLNLGEAAAYILLEADDCIGDRKVLGRVTGYGNANDAFHQTASSENGEGAYLAISKALKKAGIKSRDIDYINAHGTGTKNNDLSESFAFQRAFGDEIPPFSSTKAYTGHTLGAAGAVEAIFSLISLQEQKVFPNLNFKSGMKETGLFPVTKPTKMKISNILSNSFGFGGNCTSLIFQKDE</sequence>
<dbReference type="PROSITE" id="PS52004">
    <property type="entry name" value="KS3_2"/>
    <property type="match status" value="1"/>
</dbReference>
<comment type="similarity">
    <text evidence="1 3">Belongs to the thiolase-like superfamily. Beta-ketoacyl-ACP synthases family.</text>
</comment>
<organism evidence="5 6">
    <name type="scientific">Gramella jeungdoensis</name>
    <dbReference type="NCBI Taxonomy" id="708091"/>
    <lineage>
        <taxon>Bacteria</taxon>
        <taxon>Pseudomonadati</taxon>
        <taxon>Bacteroidota</taxon>
        <taxon>Flavobacteriia</taxon>
        <taxon>Flavobacteriales</taxon>
        <taxon>Flavobacteriaceae</taxon>
        <taxon>Christiangramia</taxon>
    </lineage>
</organism>
<dbReference type="InterPro" id="IPR016039">
    <property type="entry name" value="Thiolase-like"/>
</dbReference>
<keyword evidence="6" id="KW-1185">Reference proteome</keyword>
<dbReference type="EMBL" id="JAMSCK010000004">
    <property type="protein sequence ID" value="MCM8570046.1"/>
    <property type="molecule type" value="Genomic_DNA"/>
</dbReference>
<reference evidence="5" key="1">
    <citation type="submission" date="2022-06" db="EMBL/GenBank/DDBJ databases">
        <title>Gramella sediminis sp. nov., isolated from deep-sea sediment of the Indian Ocean.</title>
        <authorList>
            <person name="Yang L."/>
        </authorList>
    </citation>
    <scope>NUCLEOTIDE SEQUENCE</scope>
    <source>
        <strain evidence="5">HMD3159</strain>
    </source>
</reference>
<feature type="domain" description="Ketosynthase family 3 (KS3)" evidence="4">
    <location>
        <begin position="1"/>
        <end position="392"/>
    </location>
</feature>
<dbReference type="InterPro" id="IPR000794">
    <property type="entry name" value="Beta-ketoacyl_synthase"/>
</dbReference>
<dbReference type="PANTHER" id="PTHR11712:SF336">
    <property type="entry name" value="3-OXOACYL-[ACYL-CARRIER-PROTEIN] SYNTHASE, MITOCHONDRIAL"/>
    <property type="match status" value="1"/>
</dbReference>
<dbReference type="RefSeq" id="WP_252113763.1">
    <property type="nucleotide sequence ID" value="NZ_JAMSCK010000004.1"/>
</dbReference>
<protein>
    <submittedName>
        <fullName evidence="5">Beta-ketoacyl-[acyl-carrier-protein] synthase family protein</fullName>
    </submittedName>
</protein>
<proteinExistence type="inferred from homology"/>
<evidence type="ECO:0000256" key="3">
    <source>
        <dbReference type="RuleBase" id="RU003694"/>
    </source>
</evidence>
<comment type="caution">
    <text evidence="5">The sequence shown here is derived from an EMBL/GenBank/DDBJ whole genome shotgun (WGS) entry which is preliminary data.</text>
</comment>
<dbReference type="PROSITE" id="PS00606">
    <property type="entry name" value="KS3_1"/>
    <property type="match status" value="1"/>
</dbReference>
<dbReference type="Pfam" id="PF02801">
    <property type="entry name" value="Ketoacyl-synt_C"/>
    <property type="match status" value="1"/>
</dbReference>
<evidence type="ECO:0000313" key="5">
    <source>
        <dbReference type="EMBL" id="MCM8570046.1"/>
    </source>
</evidence>
<dbReference type="SUPFAM" id="SSF53901">
    <property type="entry name" value="Thiolase-like"/>
    <property type="match status" value="1"/>
</dbReference>
<dbReference type="InterPro" id="IPR014030">
    <property type="entry name" value="Ketoacyl_synth_N"/>
</dbReference>
<dbReference type="CDD" id="cd00834">
    <property type="entry name" value="KAS_I_II"/>
    <property type="match status" value="1"/>
</dbReference>
<accession>A0ABT0Z2T4</accession>
<evidence type="ECO:0000256" key="2">
    <source>
        <dbReference type="ARBA" id="ARBA00022679"/>
    </source>
</evidence>
<dbReference type="PANTHER" id="PTHR11712">
    <property type="entry name" value="POLYKETIDE SYNTHASE-RELATED"/>
    <property type="match status" value="1"/>
</dbReference>
<dbReference type="InterPro" id="IPR018201">
    <property type="entry name" value="Ketoacyl_synth_AS"/>
</dbReference>
<evidence type="ECO:0000259" key="4">
    <source>
        <dbReference type="PROSITE" id="PS52004"/>
    </source>
</evidence>
<evidence type="ECO:0000313" key="6">
    <source>
        <dbReference type="Proteomes" id="UP001155077"/>
    </source>
</evidence>
<evidence type="ECO:0000256" key="1">
    <source>
        <dbReference type="ARBA" id="ARBA00008467"/>
    </source>
</evidence>
<dbReference type="SMART" id="SM00825">
    <property type="entry name" value="PKS_KS"/>
    <property type="match status" value="1"/>
</dbReference>
<dbReference type="Gene3D" id="3.40.47.10">
    <property type="match status" value="1"/>
</dbReference>
<dbReference type="Proteomes" id="UP001155077">
    <property type="component" value="Unassembled WGS sequence"/>
</dbReference>
<keyword evidence="2 3" id="KW-0808">Transferase</keyword>
<dbReference type="InterPro" id="IPR020841">
    <property type="entry name" value="PKS_Beta-ketoAc_synthase_dom"/>
</dbReference>